<keyword evidence="2" id="KW-1185">Reference proteome</keyword>
<organism evidence="1 2">
    <name type="scientific">Brassica rapa subsp. trilocularis</name>
    <dbReference type="NCBI Taxonomy" id="1813537"/>
    <lineage>
        <taxon>Eukaryota</taxon>
        <taxon>Viridiplantae</taxon>
        <taxon>Streptophyta</taxon>
        <taxon>Embryophyta</taxon>
        <taxon>Tracheophyta</taxon>
        <taxon>Spermatophyta</taxon>
        <taxon>Magnoliopsida</taxon>
        <taxon>eudicotyledons</taxon>
        <taxon>Gunneridae</taxon>
        <taxon>Pentapetalae</taxon>
        <taxon>rosids</taxon>
        <taxon>malvids</taxon>
        <taxon>Brassicales</taxon>
        <taxon>Brassicaceae</taxon>
        <taxon>Brassiceae</taxon>
        <taxon>Brassica</taxon>
    </lineage>
</organism>
<accession>A0ABQ7NXG4</accession>
<evidence type="ECO:0000313" key="2">
    <source>
        <dbReference type="Proteomes" id="UP000823674"/>
    </source>
</evidence>
<proteinExistence type="predicted"/>
<gene>
    <name evidence="1" type="primary">A01g509080.1_BraROA</name>
    <name evidence="1" type="ORF">IGI04_003097</name>
</gene>
<comment type="caution">
    <text evidence="1">The sequence shown here is derived from an EMBL/GenBank/DDBJ whole genome shotgun (WGS) entry which is preliminary data.</text>
</comment>
<dbReference type="EMBL" id="JADBGQ010000001">
    <property type="protein sequence ID" value="KAG5415530.1"/>
    <property type="molecule type" value="Genomic_DNA"/>
</dbReference>
<protein>
    <submittedName>
        <fullName evidence="1">Uncharacterized protein</fullName>
    </submittedName>
</protein>
<dbReference type="Proteomes" id="UP000823674">
    <property type="component" value="Chromosome A01"/>
</dbReference>
<reference evidence="1 2" key="1">
    <citation type="submission" date="2021-03" db="EMBL/GenBank/DDBJ databases">
        <authorList>
            <person name="King G.J."/>
            <person name="Bancroft I."/>
            <person name="Baten A."/>
            <person name="Bloomfield J."/>
            <person name="Borpatragohain P."/>
            <person name="He Z."/>
            <person name="Irish N."/>
            <person name="Irwin J."/>
            <person name="Liu K."/>
            <person name="Mauleon R.P."/>
            <person name="Moore J."/>
            <person name="Morris R."/>
            <person name="Ostergaard L."/>
            <person name="Wang B."/>
            <person name="Wells R."/>
        </authorList>
    </citation>
    <scope>NUCLEOTIDE SEQUENCE [LARGE SCALE GENOMIC DNA]</scope>
    <source>
        <strain evidence="1">R-o-18</strain>
        <tissue evidence="1">Leaf</tissue>
    </source>
</reference>
<name>A0ABQ7NXG4_BRACM</name>
<evidence type="ECO:0000313" key="1">
    <source>
        <dbReference type="EMBL" id="KAG5415530.1"/>
    </source>
</evidence>
<sequence>MRDKGKITVIVITTPNLSKWYITIFIILRNFQVSDQIYLRKYNLRDWLCVIALNNDKDRFLSVPRNKCLAFFLCLLKRIGRLCLRSCRRKKAFSMYCQTDCKTDCKKRRAATTSLISMYCQTDCKKDVCLVPVTATAIVRQTVEELLYIFGSAFFMEIENSDCLVVCSESLIALV</sequence>